<dbReference type="GO" id="GO:0048038">
    <property type="term" value="F:quinone binding"/>
    <property type="evidence" value="ECO:0007669"/>
    <property type="project" value="UniProtKB-KW"/>
</dbReference>
<feature type="transmembrane region" description="Helical" evidence="5">
    <location>
        <begin position="188"/>
        <end position="209"/>
    </location>
</feature>
<evidence type="ECO:0000256" key="1">
    <source>
        <dbReference type="ARBA" id="ARBA00004127"/>
    </source>
</evidence>
<dbReference type="GO" id="GO:0012505">
    <property type="term" value="C:endomembrane system"/>
    <property type="evidence" value="ECO:0007669"/>
    <property type="project" value="UniProtKB-SubCell"/>
</dbReference>
<evidence type="ECO:0000259" key="7">
    <source>
        <dbReference type="Pfam" id="PF00361"/>
    </source>
</evidence>
<evidence type="ECO:0000256" key="3">
    <source>
        <dbReference type="ARBA" id="ARBA00022989"/>
    </source>
</evidence>
<feature type="transmembrane region" description="Helical" evidence="5">
    <location>
        <begin position="266"/>
        <end position="286"/>
    </location>
</feature>
<organism evidence="8">
    <name type="scientific">Roseihalotalea indica</name>
    <dbReference type="NCBI Taxonomy" id="2867963"/>
    <lineage>
        <taxon>Bacteria</taxon>
        <taxon>Pseudomonadati</taxon>
        <taxon>Bacteroidota</taxon>
        <taxon>Cytophagia</taxon>
        <taxon>Cytophagales</taxon>
        <taxon>Catalimonadaceae</taxon>
        <taxon>Roseihalotalea</taxon>
    </lineage>
</organism>
<dbReference type="EC" id="7.1.1.-" evidence="5"/>
<feature type="transmembrane region" description="Helical" evidence="5">
    <location>
        <begin position="326"/>
        <end position="345"/>
    </location>
</feature>
<dbReference type="GO" id="GO:0008137">
    <property type="term" value="F:NADH dehydrogenase (ubiquinone) activity"/>
    <property type="evidence" value="ECO:0007669"/>
    <property type="project" value="InterPro"/>
</dbReference>
<dbReference type="GO" id="GO:0005886">
    <property type="term" value="C:plasma membrane"/>
    <property type="evidence" value="ECO:0007669"/>
    <property type="project" value="UniProtKB-SubCell"/>
</dbReference>
<feature type="transmembrane region" description="Helical" evidence="5">
    <location>
        <begin position="298"/>
        <end position="319"/>
    </location>
</feature>
<feature type="transmembrane region" description="Helical" evidence="5">
    <location>
        <begin position="20"/>
        <end position="41"/>
    </location>
</feature>
<feature type="transmembrane region" description="Helical" evidence="5">
    <location>
        <begin position="229"/>
        <end position="254"/>
    </location>
</feature>
<feature type="domain" description="NADH:quinone oxidoreductase/Mrp antiporter transmembrane" evidence="7">
    <location>
        <begin position="152"/>
        <end position="431"/>
    </location>
</feature>
<gene>
    <name evidence="5" type="primary">nuoN</name>
    <name evidence="8" type="ORF">K4G66_07345</name>
</gene>
<name>A0AA49JFH2_9BACT</name>
<protein>
    <recommendedName>
        <fullName evidence="5">NADH-quinone oxidoreductase subunit N</fullName>
        <ecNumber evidence="5">7.1.1.-</ecNumber>
    </recommendedName>
    <alternativeName>
        <fullName evidence="5">NADH dehydrogenase I subunit N</fullName>
    </alternativeName>
    <alternativeName>
        <fullName evidence="5">NDH-1 subunit N</fullName>
    </alternativeName>
</protein>
<dbReference type="InterPro" id="IPR001750">
    <property type="entry name" value="ND/Mrp_TM"/>
</dbReference>
<feature type="transmembrane region" description="Helical" evidence="5">
    <location>
        <begin position="437"/>
        <end position="457"/>
    </location>
</feature>
<keyword evidence="5" id="KW-0874">Quinone</keyword>
<dbReference type="EMBL" id="CP120682">
    <property type="protein sequence ID" value="WKN38516.1"/>
    <property type="molecule type" value="Genomic_DNA"/>
</dbReference>
<evidence type="ECO:0000256" key="2">
    <source>
        <dbReference type="ARBA" id="ARBA00022692"/>
    </source>
</evidence>
<dbReference type="InterPro" id="IPR010096">
    <property type="entry name" value="NADH-Q_OxRdtase_suN/2"/>
</dbReference>
<keyword evidence="4 5" id="KW-0472">Membrane</keyword>
<feature type="transmembrane region" description="Helical" evidence="5">
    <location>
        <begin position="48"/>
        <end position="69"/>
    </location>
</feature>
<comment type="function">
    <text evidence="5">NDH-1 shuttles electrons from NADH, via FMN and iron-sulfur (Fe-S) centers, to quinones in the respiratory chain. The immediate electron acceptor for the enzyme in this species is believed to be a menaquinone. Couples the redox reaction to proton translocation (for every two electrons transferred, four hydrogen ions are translocated across the cytoplasmic membrane), and thus conserves the redox energy in a proton gradient.</text>
</comment>
<reference evidence="8" key="2">
    <citation type="journal article" date="2024" name="Antonie Van Leeuwenhoek">
        <title>Roseihalotalea indica gen. nov., sp. nov., a halophilic Bacteroidetes from mesopelagic Southwest Indian Ocean with higher carbohydrate metabolic potential.</title>
        <authorList>
            <person name="Chen B."/>
            <person name="Zhang M."/>
            <person name="Lin D."/>
            <person name="Ye J."/>
            <person name="Tang K."/>
        </authorList>
    </citation>
    <scope>NUCLEOTIDE SEQUENCE</scope>
    <source>
        <strain evidence="8">TK19036</strain>
    </source>
</reference>
<keyword evidence="5" id="KW-0520">NAD</keyword>
<evidence type="ECO:0000256" key="4">
    <source>
        <dbReference type="ARBA" id="ARBA00023136"/>
    </source>
</evidence>
<dbReference type="Pfam" id="PF00361">
    <property type="entry name" value="Proton_antipo_M"/>
    <property type="match status" value="1"/>
</dbReference>
<dbReference type="NCBIfam" id="TIGR01770">
    <property type="entry name" value="NDH_I_N"/>
    <property type="match status" value="1"/>
</dbReference>
<evidence type="ECO:0000256" key="6">
    <source>
        <dbReference type="RuleBase" id="RU000320"/>
    </source>
</evidence>
<feature type="transmembrane region" description="Helical" evidence="5">
    <location>
        <begin position="89"/>
        <end position="111"/>
    </location>
</feature>
<sequence>MEITANLPNDLRLILRSAVWLWPEVVWLVGVVVILLADLLFRRKSSALFISLIVLIVLSNGFFLYQQWGVLSVDESLPRFLGALVVDRLAIYLKGLFGLALLFVVLMAFHYRSGWHAEDSQKVGFERLDRIGEYFIMLLGIALGASLMVSTTHLLTIYLAIELVSLSSYILANFNFDRKSAEASVKYILYGGVASGLMLYGMSLLYGLTGTLQLSSDAFVTGLGSASPLLSSIAIGFTLCGFLFKISAVPFHIWAPDIYEGAPTPIAAFFSVVPKLAGIGLLLRIVPDLFSAAPDFPGEWLLSIIAMVTMIAGNVAALHQTDAKRMLAYSSIAHSGFLLVGVLVVNSWGVYSVLFYAAVYLCMNLAAFWLIKQLRTHTGSDLIADYRGLGLDNPWLGVGMLLVMIALTGLPPTAGFTAKLFIFSSLWDHYQQVNESYLLYLFIVGLFNTVVSLFYYLKIPYYLFFKKATGPAKMPYITQQRGFLYFLDKIGTSLLIIPLLLLFFKADWLSAIINQIISVL</sequence>
<dbReference type="PANTHER" id="PTHR22773">
    <property type="entry name" value="NADH DEHYDROGENASE"/>
    <property type="match status" value="1"/>
</dbReference>
<keyword evidence="5" id="KW-1278">Translocase</keyword>
<comment type="subunit">
    <text evidence="5">NDH-1 is composed of 14 different subunits. Subunits NuoA, H, J, K, L, M, N constitute the membrane sector of the complex.</text>
</comment>
<comment type="catalytic activity">
    <reaction evidence="5">
        <text>a quinone + NADH + 5 H(+)(in) = a quinol + NAD(+) + 4 H(+)(out)</text>
        <dbReference type="Rhea" id="RHEA:57888"/>
        <dbReference type="ChEBI" id="CHEBI:15378"/>
        <dbReference type="ChEBI" id="CHEBI:24646"/>
        <dbReference type="ChEBI" id="CHEBI:57540"/>
        <dbReference type="ChEBI" id="CHEBI:57945"/>
        <dbReference type="ChEBI" id="CHEBI:132124"/>
    </reaction>
</comment>
<proteinExistence type="inferred from homology"/>
<comment type="subcellular location">
    <subcellularLocation>
        <location evidence="5">Cell membrane</location>
        <topology evidence="5">Multi-pass membrane protein</topology>
    </subcellularLocation>
    <subcellularLocation>
        <location evidence="1">Endomembrane system</location>
        <topology evidence="1">Multi-pass membrane protein</topology>
    </subcellularLocation>
    <subcellularLocation>
        <location evidence="6">Membrane</location>
        <topology evidence="6">Multi-pass membrane protein</topology>
    </subcellularLocation>
</comment>
<feature type="transmembrane region" description="Helical" evidence="5">
    <location>
        <begin position="351"/>
        <end position="371"/>
    </location>
</feature>
<feature type="transmembrane region" description="Helical" evidence="5">
    <location>
        <begin position="395"/>
        <end position="417"/>
    </location>
</feature>
<accession>A0AA49JFH2</accession>
<feature type="transmembrane region" description="Helical" evidence="5">
    <location>
        <begin position="155"/>
        <end position="176"/>
    </location>
</feature>
<dbReference type="HAMAP" id="MF_00445">
    <property type="entry name" value="NDH1_NuoN_1"/>
    <property type="match status" value="1"/>
</dbReference>
<evidence type="ECO:0000256" key="5">
    <source>
        <dbReference type="HAMAP-Rule" id="MF_00445"/>
    </source>
</evidence>
<dbReference type="AlphaFoldDB" id="A0AA49JFH2"/>
<keyword evidence="3 5" id="KW-1133">Transmembrane helix</keyword>
<dbReference type="GO" id="GO:0050136">
    <property type="term" value="F:NADH dehydrogenase (quinone) (non-electrogenic) activity"/>
    <property type="evidence" value="ECO:0007669"/>
    <property type="project" value="UniProtKB-UniRule"/>
</dbReference>
<feature type="transmembrane region" description="Helical" evidence="5">
    <location>
        <begin position="131"/>
        <end position="149"/>
    </location>
</feature>
<keyword evidence="5" id="KW-1003">Cell membrane</keyword>
<keyword evidence="2 5" id="KW-0812">Transmembrane</keyword>
<evidence type="ECO:0000313" key="8">
    <source>
        <dbReference type="EMBL" id="WKN38516.1"/>
    </source>
</evidence>
<keyword evidence="5" id="KW-0813">Transport</keyword>
<reference evidence="8" key="1">
    <citation type="journal article" date="2023" name="Comput. Struct. Biotechnol. J.">
        <title>Discovery of a novel marine Bacteroidetes with a rich repertoire of carbohydrate-active enzymes.</title>
        <authorList>
            <person name="Chen B."/>
            <person name="Liu G."/>
            <person name="Chen Q."/>
            <person name="Wang H."/>
            <person name="Liu L."/>
            <person name="Tang K."/>
        </authorList>
    </citation>
    <scope>NUCLEOTIDE SEQUENCE</scope>
    <source>
        <strain evidence="8">TK19036</strain>
    </source>
</reference>
<feature type="transmembrane region" description="Helical" evidence="5">
    <location>
        <begin position="483"/>
        <end position="504"/>
    </location>
</feature>
<comment type="similarity">
    <text evidence="5">Belongs to the complex I subunit 2 family.</text>
</comment>
<dbReference type="GO" id="GO:0042773">
    <property type="term" value="P:ATP synthesis coupled electron transport"/>
    <property type="evidence" value="ECO:0007669"/>
    <property type="project" value="InterPro"/>
</dbReference>